<evidence type="ECO:0000313" key="2">
    <source>
        <dbReference type="EMBL" id="GBO37605.1"/>
    </source>
</evidence>
<feature type="compositionally biased region" description="Basic residues" evidence="1">
    <location>
        <begin position="62"/>
        <end position="76"/>
    </location>
</feature>
<keyword evidence="3" id="KW-1185">Reference proteome</keyword>
<dbReference type="AlphaFoldDB" id="A0A4Y2WJC9"/>
<accession>A0A4Y2WJC9</accession>
<sequence length="76" mass="8857">DEENIYFPKCNTTELFAVQQPTSWYHPPEALHINQTRRDDAWVRPQRTALNESVAGGASSWRCKRPSQKYTHVGKR</sequence>
<organism evidence="2 3">
    <name type="scientific">Araneus ventricosus</name>
    <name type="common">Orbweaver spider</name>
    <name type="synonym">Epeira ventricosa</name>
    <dbReference type="NCBI Taxonomy" id="182803"/>
    <lineage>
        <taxon>Eukaryota</taxon>
        <taxon>Metazoa</taxon>
        <taxon>Ecdysozoa</taxon>
        <taxon>Arthropoda</taxon>
        <taxon>Chelicerata</taxon>
        <taxon>Arachnida</taxon>
        <taxon>Araneae</taxon>
        <taxon>Araneomorphae</taxon>
        <taxon>Entelegynae</taxon>
        <taxon>Araneoidea</taxon>
        <taxon>Araneidae</taxon>
        <taxon>Araneus</taxon>
    </lineage>
</organism>
<protein>
    <submittedName>
        <fullName evidence="2">Uncharacterized protein</fullName>
    </submittedName>
</protein>
<feature type="region of interest" description="Disordered" evidence="1">
    <location>
        <begin position="55"/>
        <end position="76"/>
    </location>
</feature>
<dbReference type="EMBL" id="BGPR01062124">
    <property type="protein sequence ID" value="GBO37605.1"/>
    <property type="molecule type" value="Genomic_DNA"/>
</dbReference>
<reference evidence="2 3" key="1">
    <citation type="journal article" date="2019" name="Sci. Rep.">
        <title>Orb-weaving spider Araneus ventricosus genome elucidates the spidroin gene catalogue.</title>
        <authorList>
            <person name="Kono N."/>
            <person name="Nakamura H."/>
            <person name="Ohtoshi R."/>
            <person name="Moran D.A.P."/>
            <person name="Shinohara A."/>
            <person name="Yoshida Y."/>
            <person name="Fujiwara M."/>
            <person name="Mori M."/>
            <person name="Tomita M."/>
            <person name="Arakawa K."/>
        </authorList>
    </citation>
    <scope>NUCLEOTIDE SEQUENCE [LARGE SCALE GENOMIC DNA]</scope>
</reference>
<proteinExistence type="predicted"/>
<gene>
    <name evidence="2" type="ORF">AVEN_63928_1</name>
</gene>
<evidence type="ECO:0000256" key="1">
    <source>
        <dbReference type="SAM" id="MobiDB-lite"/>
    </source>
</evidence>
<comment type="caution">
    <text evidence="2">The sequence shown here is derived from an EMBL/GenBank/DDBJ whole genome shotgun (WGS) entry which is preliminary data.</text>
</comment>
<name>A0A4Y2WJC9_ARAVE</name>
<evidence type="ECO:0000313" key="3">
    <source>
        <dbReference type="Proteomes" id="UP000499080"/>
    </source>
</evidence>
<feature type="non-terminal residue" evidence="2">
    <location>
        <position position="1"/>
    </location>
</feature>
<dbReference type="Proteomes" id="UP000499080">
    <property type="component" value="Unassembled WGS sequence"/>
</dbReference>